<dbReference type="AlphaFoldDB" id="U6K612"/>
<dbReference type="GeneID" id="25382645"/>
<dbReference type="EMBL" id="HG685219">
    <property type="protein sequence ID" value="CDJ33430.1"/>
    <property type="molecule type" value="Genomic_DNA"/>
</dbReference>
<evidence type="ECO:0000313" key="2">
    <source>
        <dbReference type="Proteomes" id="UP000030744"/>
    </source>
</evidence>
<dbReference type="OrthoDB" id="5596422at2759"/>
<dbReference type="RefSeq" id="XP_013355994.1">
    <property type="nucleotide sequence ID" value="XM_013500540.1"/>
</dbReference>
<dbReference type="VEuPathDB" id="ToxoDB:EMH_0082490"/>
<gene>
    <name evidence="1" type="ORF">EMH_0082490</name>
</gene>
<dbReference type="Proteomes" id="UP000030744">
    <property type="component" value="Unassembled WGS sequence"/>
</dbReference>
<protein>
    <submittedName>
        <fullName evidence="1">Ubiquitin-conjugating enzyme domain-containing protein, putative</fullName>
    </submittedName>
</protein>
<evidence type="ECO:0000313" key="1">
    <source>
        <dbReference type="EMBL" id="CDJ33430.1"/>
    </source>
</evidence>
<name>U6K612_9EIME</name>
<reference evidence="1" key="1">
    <citation type="submission" date="2013-10" db="EMBL/GenBank/DDBJ databases">
        <title>Genomic analysis of the causative agents of coccidiosis in chickens.</title>
        <authorList>
            <person name="Reid A.J."/>
            <person name="Blake D."/>
            <person name="Billington K."/>
            <person name="Browne H."/>
            <person name="Dunn M."/>
            <person name="Hung S."/>
            <person name="Kawahara F."/>
            <person name="Miranda-Saavedra D."/>
            <person name="Mourier T."/>
            <person name="Nagra H."/>
            <person name="Otto T.D."/>
            <person name="Rawlings N."/>
            <person name="Sanchez A."/>
            <person name="Sanders M."/>
            <person name="Subramaniam C."/>
            <person name="Tay Y."/>
            <person name="Dear P."/>
            <person name="Doerig C."/>
            <person name="Gruber A."/>
            <person name="Parkinson J."/>
            <person name="Shirley M."/>
            <person name="Wan K.L."/>
            <person name="Berriman M."/>
            <person name="Tomley F."/>
            <person name="Pain A."/>
        </authorList>
    </citation>
    <scope>NUCLEOTIDE SEQUENCE [LARGE SCALE GENOMIC DNA]</scope>
    <source>
        <strain evidence="1">Houghton</strain>
    </source>
</reference>
<organism evidence="1 2">
    <name type="scientific">Eimeria mitis</name>
    <dbReference type="NCBI Taxonomy" id="44415"/>
    <lineage>
        <taxon>Eukaryota</taxon>
        <taxon>Sar</taxon>
        <taxon>Alveolata</taxon>
        <taxon>Apicomplexa</taxon>
        <taxon>Conoidasida</taxon>
        <taxon>Coccidia</taxon>
        <taxon>Eucoccidiorida</taxon>
        <taxon>Eimeriorina</taxon>
        <taxon>Eimeriidae</taxon>
        <taxon>Eimeria</taxon>
    </lineage>
</organism>
<proteinExistence type="predicted"/>
<reference evidence="1" key="2">
    <citation type="submission" date="2013-10" db="EMBL/GenBank/DDBJ databases">
        <authorList>
            <person name="Aslett M."/>
        </authorList>
    </citation>
    <scope>NUCLEOTIDE SEQUENCE [LARGE SCALE GENOMIC DNA]</scope>
    <source>
        <strain evidence="1">Houghton</strain>
    </source>
</reference>
<accession>U6K612</accession>
<sequence length="102" mass="10876">MEEDLEIPAAALRRVDSGRSRLLLDDELLQLSSSSSSSSSSMQQQQQQMEQQAAAAAAAAATRTVLPICKELLAGVDANGCDVPVDPKTVEQTLDLYSVLIE</sequence>
<keyword evidence="2" id="KW-1185">Reference proteome</keyword>